<reference evidence="1 2" key="1">
    <citation type="submission" date="2019-04" db="EMBL/GenBank/DDBJ databases">
        <title>Friends and foes A comparative genomics study of 23 Aspergillus species from section Flavi.</title>
        <authorList>
            <consortium name="DOE Joint Genome Institute"/>
            <person name="Kjaerbolling I."/>
            <person name="Vesth T."/>
            <person name="Frisvad J.C."/>
            <person name="Nybo J.L."/>
            <person name="Theobald S."/>
            <person name="Kildgaard S."/>
            <person name="Isbrandt T."/>
            <person name="Kuo A."/>
            <person name="Sato A."/>
            <person name="Lyhne E.K."/>
            <person name="Kogle M.E."/>
            <person name="Wiebenga A."/>
            <person name="Kun R.S."/>
            <person name="Lubbers R.J."/>
            <person name="Makela M.R."/>
            <person name="Barry K."/>
            <person name="Chovatia M."/>
            <person name="Clum A."/>
            <person name="Daum C."/>
            <person name="Haridas S."/>
            <person name="He G."/>
            <person name="LaButti K."/>
            <person name="Lipzen A."/>
            <person name="Mondo S."/>
            <person name="Riley R."/>
            <person name="Salamov A."/>
            <person name="Simmons B.A."/>
            <person name="Magnuson J.K."/>
            <person name="Henrissat B."/>
            <person name="Mortensen U.H."/>
            <person name="Larsen T.O."/>
            <person name="Devries R.P."/>
            <person name="Grigoriev I.V."/>
            <person name="Machida M."/>
            <person name="Baker S.E."/>
            <person name="Andersen M.R."/>
        </authorList>
    </citation>
    <scope>NUCLEOTIDE SEQUENCE [LARGE SCALE GENOMIC DNA]</scope>
    <source>
        <strain evidence="1 2">IBT 18842</strain>
    </source>
</reference>
<dbReference type="Proteomes" id="UP000325780">
    <property type="component" value="Unassembled WGS sequence"/>
</dbReference>
<dbReference type="EMBL" id="ML742037">
    <property type="protein sequence ID" value="KAE8153597.1"/>
    <property type="molecule type" value="Genomic_DNA"/>
</dbReference>
<dbReference type="OrthoDB" id="4389629at2759"/>
<accession>A0A5N6U4N4</accession>
<evidence type="ECO:0000313" key="2">
    <source>
        <dbReference type="Proteomes" id="UP000325780"/>
    </source>
</evidence>
<gene>
    <name evidence="1" type="ORF">BDV25DRAFT_136717</name>
</gene>
<sequence>MDGRPLVFDLKGSTITIPDIPGRPPSTRILHIKRVWRDIFERELGLIHVLCLVENILTRERHIAKIRYELNPKHFKFDNLHAQRDLAEYRFKCEVDAARLLGDNEYGPRYMTHWKQIQSINMPFPGGLIYFLIMGTVPGDIIPENLHDKLTDAQRVDIRRQLTRMLE</sequence>
<name>A0A5N6U4N4_ASPAV</name>
<dbReference type="AlphaFoldDB" id="A0A5N6U4N4"/>
<protein>
    <submittedName>
        <fullName evidence="1">Uncharacterized protein</fullName>
    </submittedName>
</protein>
<organism evidence="1 2">
    <name type="scientific">Aspergillus avenaceus</name>
    <dbReference type="NCBI Taxonomy" id="36643"/>
    <lineage>
        <taxon>Eukaryota</taxon>
        <taxon>Fungi</taxon>
        <taxon>Dikarya</taxon>
        <taxon>Ascomycota</taxon>
        <taxon>Pezizomycotina</taxon>
        <taxon>Eurotiomycetes</taxon>
        <taxon>Eurotiomycetidae</taxon>
        <taxon>Eurotiales</taxon>
        <taxon>Aspergillaceae</taxon>
        <taxon>Aspergillus</taxon>
        <taxon>Aspergillus subgen. Circumdati</taxon>
    </lineage>
</organism>
<proteinExistence type="predicted"/>
<keyword evidence="2" id="KW-1185">Reference proteome</keyword>
<evidence type="ECO:0000313" key="1">
    <source>
        <dbReference type="EMBL" id="KAE8153597.1"/>
    </source>
</evidence>